<proteinExistence type="predicted"/>
<dbReference type="EMBL" id="HG315671">
    <property type="protein sequence ID" value="CDF79152.1"/>
    <property type="molecule type" value="Genomic_DNA"/>
</dbReference>
<dbReference type="Gene3D" id="3.30.420.260">
    <property type="match status" value="1"/>
</dbReference>
<sequence length="252" mass="29790">MSGLSFCILNLNTQHVDVLKHQAFKKYETPYQLLEHVQALFANEDCLNQEFDTIQIIHTNELSTLVPRPLFSEEYLADYLKFNSKILKSDFITFDAIDINDSLNVYVPYVNINNYIYEQFGEFTYKHFSTVLIESVLQIEKNTDEPKLYIHINSRHFEILSVDSGALQFYNTFEYSSKEDFIYYLLFTIEQLHLNPETIKLVFVGDILKNSELYNIAYEYVRHISFGLHKNKFTFNHQPQTQHAEFIILNSF</sequence>
<name>T2KJT0_FORAG</name>
<dbReference type="PATRIC" id="fig|1347342.6.peg.1449"/>
<evidence type="ECO:0000313" key="1">
    <source>
        <dbReference type="EMBL" id="CDF79152.1"/>
    </source>
</evidence>
<gene>
    <name evidence="1" type="ORF">BN863_14400</name>
</gene>
<dbReference type="Gene3D" id="3.30.420.250">
    <property type="match status" value="1"/>
</dbReference>
<dbReference type="CDD" id="cd24013">
    <property type="entry name" value="ASKHA_ATPase_BT3980-like"/>
    <property type="match status" value="1"/>
</dbReference>
<dbReference type="Pfam" id="PF12864">
    <property type="entry name" value="DUF3822"/>
    <property type="match status" value="1"/>
</dbReference>
<dbReference type="eggNOG" id="ENOG5030DYA">
    <property type="taxonomic scope" value="Bacteria"/>
</dbReference>
<reference evidence="1 2" key="1">
    <citation type="journal article" date="2013" name="Appl. Environ. Microbiol.">
        <title>The genome of the alga-associated marine flavobacterium Formosa agariphila KMM 3901T reveals a broad potential for degradation of algal polysaccharides.</title>
        <authorList>
            <person name="Mann A.J."/>
            <person name="Hahnke R.L."/>
            <person name="Huang S."/>
            <person name="Werner J."/>
            <person name="Xing P."/>
            <person name="Barbeyron T."/>
            <person name="Huettel B."/>
            <person name="Stueber K."/>
            <person name="Reinhardt R."/>
            <person name="Harder J."/>
            <person name="Gloeckner F.O."/>
            <person name="Amann R.I."/>
            <person name="Teeling H."/>
        </authorList>
    </citation>
    <scope>NUCLEOTIDE SEQUENCE [LARGE SCALE GENOMIC DNA]</scope>
    <source>
        <strain evidence="2">DSM 15362 / KCTC 12365 / LMG 23005 / KMM 3901</strain>
    </source>
</reference>
<dbReference type="InterPro" id="IPR024213">
    <property type="entry name" value="DUF3822"/>
</dbReference>
<dbReference type="AlphaFoldDB" id="T2KJT0"/>
<organism evidence="1 2">
    <name type="scientific">Formosa agariphila (strain DSM 15362 / KCTC 12365 / LMG 23005 / KMM 3901 / M-2Alg 35-1)</name>
    <dbReference type="NCBI Taxonomy" id="1347342"/>
    <lineage>
        <taxon>Bacteria</taxon>
        <taxon>Pseudomonadati</taxon>
        <taxon>Bacteroidota</taxon>
        <taxon>Flavobacteriia</taxon>
        <taxon>Flavobacteriales</taxon>
        <taxon>Flavobacteriaceae</taxon>
        <taxon>Formosa</taxon>
    </lineage>
</organism>
<dbReference type="HOGENOM" id="CLU_081202_2_0_10"/>
<dbReference type="Proteomes" id="UP000016160">
    <property type="component" value="Chromosome"/>
</dbReference>
<protein>
    <recommendedName>
        <fullName evidence="3">DUF3822 domain-containing protein</fullName>
    </recommendedName>
</protein>
<keyword evidence="2" id="KW-1185">Reference proteome</keyword>
<dbReference type="STRING" id="1347342.BN863_14400"/>
<evidence type="ECO:0000313" key="2">
    <source>
        <dbReference type="Proteomes" id="UP000016160"/>
    </source>
</evidence>
<evidence type="ECO:0008006" key="3">
    <source>
        <dbReference type="Google" id="ProtNLM"/>
    </source>
</evidence>
<accession>T2KJT0</accession>